<keyword evidence="1" id="KW-0812">Transmembrane</keyword>
<accession>A0A1F4NPW6</accession>
<keyword evidence="1" id="KW-0472">Membrane</keyword>
<evidence type="ECO:0000313" key="2">
    <source>
        <dbReference type="EMBL" id="OGB73494.1"/>
    </source>
</evidence>
<name>A0A1F4NPW6_UNCK3</name>
<feature type="transmembrane region" description="Helical" evidence="1">
    <location>
        <begin position="20"/>
        <end position="41"/>
    </location>
</feature>
<reference evidence="2 3" key="1">
    <citation type="journal article" date="2016" name="Nat. Commun.">
        <title>Thousands of microbial genomes shed light on interconnected biogeochemical processes in an aquifer system.</title>
        <authorList>
            <person name="Anantharaman K."/>
            <person name="Brown C.T."/>
            <person name="Hug L.A."/>
            <person name="Sharon I."/>
            <person name="Castelle C.J."/>
            <person name="Probst A.J."/>
            <person name="Thomas B.C."/>
            <person name="Singh A."/>
            <person name="Wilkins M.J."/>
            <person name="Karaoz U."/>
            <person name="Brodie E.L."/>
            <person name="Williams K.H."/>
            <person name="Hubbard S.S."/>
            <person name="Banfield J.F."/>
        </authorList>
    </citation>
    <scope>NUCLEOTIDE SEQUENCE [LARGE SCALE GENOMIC DNA]</scope>
</reference>
<organism evidence="2 3">
    <name type="scientific">candidate division Kazan bacterium RIFCSPLOWO2_01_FULL_45_19</name>
    <dbReference type="NCBI Taxonomy" id="1798538"/>
    <lineage>
        <taxon>Bacteria</taxon>
        <taxon>Bacteria division Kazan-3B-28</taxon>
    </lineage>
</organism>
<sequence>MKHILHHFRRNRTYSSHERWGVFAVLGALTILVSASSFILFGEPVASASSLAVFEINPINQTLSADGLAHGQTTITVIDKKTSQAVVGVWVGLQVTNPTLRSMESTYLDWYSPEPGRAFYQTDERGQVSFLMISSVPGEIEYAIFAANPELKNDNKYQDLEQRFKVVFE</sequence>
<evidence type="ECO:0000256" key="1">
    <source>
        <dbReference type="SAM" id="Phobius"/>
    </source>
</evidence>
<proteinExistence type="predicted"/>
<dbReference type="Proteomes" id="UP000178085">
    <property type="component" value="Unassembled WGS sequence"/>
</dbReference>
<gene>
    <name evidence="2" type="ORF">A3K51_01385</name>
</gene>
<dbReference type="EMBL" id="METD01000001">
    <property type="protein sequence ID" value="OGB73494.1"/>
    <property type="molecule type" value="Genomic_DNA"/>
</dbReference>
<keyword evidence="1" id="KW-1133">Transmembrane helix</keyword>
<evidence type="ECO:0000313" key="3">
    <source>
        <dbReference type="Proteomes" id="UP000178085"/>
    </source>
</evidence>
<dbReference type="AlphaFoldDB" id="A0A1F4NPW6"/>
<comment type="caution">
    <text evidence="2">The sequence shown here is derived from an EMBL/GenBank/DDBJ whole genome shotgun (WGS) entry which is preliminary data.</text>
</comment>
<protein>
    <submittedName>
        <fullName evidence="2">Uncharacterized protein</fullName>
    </submittedName>
</protein>